<evidence type="ECO:0008006" key="3">
    <source>
        <dbReference type="Google" id="ProtNLM"/>
    </source>
</evidence>
<dbReference type="PROSITE" id="PS51257">
    <property type="entry name" value="PROKAR_LIPOPROTEIN"/>
    <property type="match status" value="1"/>
</dbReference>
<dbReference type="Pfam" id="PF11617">
    <property type="entry name" value="Cu-binding_MopE"/>
    <property type="match status" value="3"/>
</dbReference>
<proteinExistence type="predicted"/>
<evidence type="ECO:0000313" key="1">
    <source>
        <dbReference type="EMBL" id="RKG72315.1"/>
    </source>
</evidence>
<reference evidence="2" key="1">
    <citation type="submission" date="2018-09" db="EMBL/GenBank/DDBJ databases">
        <authorList>
            <person name="Livingstone P.G."/>
            <person name="Whitworth D.E."/>
        </authorList>
    </citation>
    <scope>NUCLEOTIDE SEQUENCE [LARGE SCALE GENOMIC DNA]</scope>
    <source>
        <strain evidence="2">CA054A</strain>
    </source>
</reference>
<dbReference type="InterPro" id="IPR021655">
    <property type="entry name" value="Put_metal-bd"/>
</dbReference>
<dbReference type="OrthoDB" id="5483347at2"/>
<dbReference type="Proteomes" id="UP000268094">
    <property type="component" value="Unassembled WGS sequence"/>
</dbReference>
<evidence type="ECO:0000313" key="2">
    <source>
        <dbReference type="Proteomes" id="UP000268094"/>
    </source>
</evidence>
<dbReference type="RefSeq" id="WP_120545483.1">
    <property type="nucleotide sequence ID" value="NZ_RAVZ01000473.1"/>
</dbReference>
<keyword evidence="2" id="KW-1185">Reference proteome</keyword>
<organism evidence="1 2">
    <name type="scientific">Corallococcus terminator</name>
    <dbReference type="NCBI Taxonomy" id="2316733"/>
    <lineage>
        <taxon>Bacteria</taxon>
        <taxon>Pseudomonadati</taxon>
        <taxon>Myxococcota</taxon>
        <taxon>Myxococcia</taxon>
        <taxon>Myxococcales</taxon>
        <taxon>Cystobacterineae</taxon>
        <taxon>Myxococcaceae</taxon>
        <taxon>Corallococcus</taxon>
    </lineage>
</organism>
<dbReference type="AlphaFoldDB" id="A0A3A8HNI6"/>
<sequence>MRHLLLLLPLFALAGCKDPQDGVKVTITSTGFVPGCLRVTAQDEASQESRTTALAGKGAPSVGGSVLVGVVLPEGWGTQLSIKAEAFEAPFTPGEDCTGKVVTSGDGKVSIARGEAAKGNPPGLTLELKASDVDGDGYVLDNKDGTGGTDCDDRLELGRSVHPGAKERCNGEDDNCDGKDDQTHFGLGVACQNDGGCTGTLDCAFNRVDTACNAPEPVLAWVDADGDKVGKAGAEATPFCTPNTVPDSGYVPFNTRHDDCDDSRIDVHPSAPEKCDGVDNNCDDTTDVLTGTCDTPGTQCPGLFACAGLAEGKVDGGTFCQGTVAPSRWSPDEDLDNHGRDNAQVTESCIRPGADYSTQAGDCDDGNPFIHEGAPELCDGQDNNCDEDTDENNVCPAGDPSWVSRDVGTDPNRDWLGVSLYGNGGVWIVGSASGRAVKAPTLNAFSVLDGTCTDGSTPQILPSVWADPVTGTAYIGRDEGQLIVQTPASTDCRPRTPVNFANTTTTGLMGFATSGEVKVFGTGQRGTTKDGVTFQWNGGSDTVTAQERKNLVLSAVHGRSEGTLFAVGVDNTGRGVILRYLNTETPPAWNKDSTVPSAAGPLTAVHVVSAKLAYAVSFTGQLLQWNGVEWSIDSSGVPITRFTGVLAFGRNSIYISTDDGKVLHYDGDVWHTETTSNSKYGIAGSSPADIWVVGKGRQVTHFPFWPQ</sequence>
<protein>
    <recommendedName>
        <fullName evidence="3">Lipoprotein</fullName>
    </recommendedName>
</protein>
<dbReference type="EMBL" id="RAVZ01000473">
    <property type="protein sequence ID" value="RKG72315.1"/>
    <property type="molecule type" value="Genomic_DNA"/>
</dbReference>
<comment type="caution">
    <text evidence="1">The sequence shown here is derived from an EMBL/GenBank/DDBJ whole genome shotgun (WGS) entry which is preliminary data.</text>
</comment>
<name>A0A3A8HNI6_9BACT</name>
<gene>
    <name evidence="1" type="ORF">D7V88_38325</name>
</gene>
<accession>A0A3A8HNI6</accession>